<protein>
    <submittedName>
        <fullName evidence="2">Flap endonuclease-1-like 5' DNA nuclease</fullName>
    </submittedName>
</protein>
<dbReference type="Gene3D" id="1.10.150.20">
    <property type="entry name" value="5' to 3' exonuclease, C-terminal subdomain"/>
    <property type="match status" value="1"/>
</dbReference>
<dbReference type="Proteomes" id="UP000700732">
    <property type="component" value="Unassembled WGS sequence"/>
</dbReference>
<accession>A0ABR6W5Y1</accession>
<sequence length="164" mass="18221">MFDMNPLALPDAQLQQWIMLFVAGTLGFIIGYVSRQRTIRHLEGGLAGTVRELDDCLRSPAPLAVAGSPEEVVVLNRIAARSGELNLDRIGYASADEADDLKAIVGVGPFLERKLHAVGIYTFRQIANFNQEDINLVNDVIEFFPGRIERENWVGQSIELAKKR</sequence>
<proteinExistence type="predicted"/>
<evidence type="ECO:0000313" key="3">
    <source>
        <dbReference type="Proteomes" id="UP000700732"/>
    </source>
</evidence>
<keyword evidence="1" id="KW-1133">Transmembrane helix</keyword>
<dbReference type="RefSeq" id="WP_186737796.1">
    <property type="nucleotide sequence ID" value="NZ_VFIA01000013.1"/>
</dbReference>
<reference evidence="2 3" key="1">
    <citation type="submission" date="2019-06" db="EMBL/GenBank/DDBJ databases">
        <title>Spirosoma utsteinense sp. nov. isolated from Antarctic ice-free soils.</title>
        <authorList>
            <person name="Tahon G."/>
        </authorList>
    </citation>
    <scope>NUCLEOTIDE SEQUENCE [LARGE SCALE GENOMIC DNA]</scope>
    <source>
        <strain evidence="2 3">LMG 31447</strain>
    </source>
</reference>
<evidence type="ECO:0000256" key="1">
    <source>
        <dbReference type="SAM" id="Phobius"/>
    </source>
</evidence>
<name>A0ABR6W5Y1_9BACT</name>
<evidence type="ECO:0000313" key="2">
    <source>
        <dbReference type="EMBL" id="MBC3791999.1"/>
    </source>
</evidence>
<comment type="caution">
    <text evidence="2">The sequence shown here is derived from an EMBL/GenBank/DDBJ whole genome shotgun (WGS) entry which is preliminary data.</text>
</comment>
<keyword evidence="1" id="KW-0472">Membrane</keyword>
<feature type="transmembrane region" description="Helical" evidence="1">
    <location>
        <begin position="14"/>
        <end position="33"/>
    </location>
</feature>
<dbReference type="EMBL" id="VFIA01000013">
    <property type="protein sequence ID" value="MBC3791999.1"/>
    <property type="molecule type" value="Genomic_DNA"/>
</dbReference>
<gene>
    <name evidence="2" type="ORF">FH603_2508</name>
</gene>
<keyword evidence="3" id="KW-1185">Reference proteome</keyword>
<keyword evidence="1" id="KW-0812">Transmembrane</keyword>
<organism evidence="2 3">
    <name type="scientific">Spirosoma utsteinense</name>
    <dbReference type="NCBI Taxonomy" id="2585773"/>
    <lineage>
        <taxon>Bacteria</taxon>
        <taxon>Pseudomonadati</taxon>
        <taxon>Bacteroidota</taxon>
        <taxon>Cytophagia</taxon>
        <taxon>Cytophagales</taxon>
        <taxon>Cytophagaceae</taxon>
        <taxon>Spirosoma</taxon>
    </lineage>
</organism>